<evidence type="ECO:0000313" key="1">
    <source>
        <dbReference type="EMBL" id="KAH7352474.1"/>
    </source>
</evidence>
<name>A0A8T2SNN2_CERRI</name>
<reference evidence="1" key="1">
    <citation type="submission" date="2021-08" db="EMBL/GenBank/DDBJ databases">
        <title>WGS assembly of Ceratopteris richardii.</title>
        <authorList>
            <person name="Marchant D.B."/>
            <person name="Chen G."/>
            <person name="Jenkins J."/>
            <person name="Shu S."/>
            <person name="Leebens-Mack J."/>
            <person name="Grimwood J."/>
            <person name="Schmutz J."/>
            <person name="Soltis P."/>
            <person name="Soltis D."/>
            <person name="Chen Z.-H."/>
        </authorList>
    </citation>
    <scope>NUCLEOTIDE SEQUENCE</scope>
    <source>
        <strain evidence="1">Whitten #5841</strain>
        <tissue evidence="1">Leaf</tissue>
    </source>
</reference>
<gene>
    <name evidence="1" type="ORF">KP509_19G047400</name>
</gene>
<dbReference type="EMBL" id="CM035424">
    <property type="protein sequence ID" value="KAH7352474.1"/>
    <property type="molecule type" value="Genomic_DNA"/>
</dbReference>
<keyword evidence="2" id="KW-1185">Reference proteome</keyword>
<accession>A0A8T2SNN2</accession>
<dbReference type="Proteomes" id="UP000825935">
    <property type="component" value="Chromosome 19"/>
</dbReference>
<organism evidence="1 2">
    <name type="scientific">Ceratopteris richardii</name>
    <name type="common">Triangle waterfern</name>
    <dbReference type="NCBI Taxonomy" id="49495"/>
    <lineage>
        <taxon>Eukaryota</taxon>
        <taxon>Viridiplantae</taxon>
        <taxon>Streptophyta</taxon>
        <taxon>Embryophyta</taxon>
        <taxon>Tracheophyta</taxon>
        <taxon>Polypodiopsida</taxon>
        <taxon>Polypodiidae</taxon>
        <taxon>Polypodiales</taxon>
        <taxon>Pteridineae</taxon>
        <taxon>Pteridaceae</taxon>
        <taxon>Parkerioideae</taxon>
        <taxon>Ceratopteris</taxon>
    </lineage>
</organism>
<dbReference type="AlphaFoldDB" id="A0A8T2SNN2"/>
<proteinExistence type="predicted"/>
<comment type="caution">
    <text evidence="1">The sequence shown here is derived from an EMBL/GenBank/DDBJ whole genome shotgun (WGS) entry which is preliminary data.</text>
</comment>
<evidence type="ECO:0000313" key="2">
    <source>
        <dbReference type="Proteomes" id="UP000825935"/>
    </source>
</evidence>
<sequence>MTTVVRNIESLKTTVRELLKGMSIVKLNSNKLLPSAHSEDGDSSFRDVTSEFTRLFIQVCCLDVQLEHIWMRLLSQTLQLGAMSSNVTGYLSNVGATSASGIDTLLTLSCARLLNQIALRSGSHGFQLKQNV</sequence>
<protein>
    <submittedName>
        <fullName evidence="1">Uncharacterized protein</fullName>
    </submittedName>
</protein>